<keyword evidence="1" id="KW-0732">Signal</keyword>
<protein>
    <submittedName>
        <fullName evidence="3">DUF4189 domain-containing protein</fullName>
    </submittedName>
</protein>
<name>A0ABT8SDX6_9BURK</name>
<evidence type="ECO:0000259" key="2">
    <source>
        <dbReference type="Pfam" id="PF13827"/>
    </source>
</evidence>
<evidence type="ECO:0000313" key="4">
    <source>
        <dbReference type="Proteomes" id="UP001169027"/>
    </source>
</evidence>
<dbReference type="Pfam" id="PF13827">
    <property type="entry name" value="DUF4189"/>
    <property type="match status" value="1"/>
</dbReference>
<feature type="signal peptide" evidence="1">
    <location>
        <begin position="1"/>
        <end position="19"/>
    </location>
</feature>
<evidence type="ECO:0000313" key="3">
    <source>
        <dbReference type="EMBL" id="MDO1537130.1"/>
    </source>
</evidence>
<proteinExistence type="predicted"/>
<dbReference type="RefSeq" id="WP_286535959.1">
    <property type="nucleotide sequence ID" value="NZ_JAUJZH010000035.1"/>
</dbReference>
<accession>A0ABT8SDX6</accession>
<keyword evidence="4" id="KW-1185">Reference proteome</keyword>
<sequence length="130" mass="12971">MRLIVALALLHGCLSAAVAATPADAGPPASWGAIASRPGAYGYAFNHASRDAAERAARAQCDRMAGRAGSCDVRVSFDRSCGALATGNFGEWGAASAATTSAAGKAAIAQCEGLLPTEPCKVVTSVCSGR</sequence>
<evidence type="ECO:0000256" key="1">
    <source>
        <dbReference type="SAM" id="SignalP"/>
    </source>
</evidence>
<gene>
    <name evidence="3" type="ORF">Q2T77_33175</name>
</gene>
<comment type="caution">
    <text evidence="3">The sequence shown here is derived from an EMBL/GenBank/DDBJ whole genome shotgun (WGS) entry which is preliminary data.</text>
</comment>
<feature type="chain" id="PRO_5047453379" evidence="1">
    <location>
        <begin position="20"/>
        <end position="130"/>
    </location>
</feature>
<dbReference type="Proteomes" id="UP001169027">
    <property type="component" value="Unassembled WGS sequence"/>
</dbReference>
<feature type="domain" description="DUF4189" evidence="2">
    <location>
        <begin position="31"/>
        <end position="127"/>
    </location>
</feature>
<organism evidence="3 4">
    <name type="scientific">Variovorax ginsengisoli</name>
    <dbReference type="NCBI Taxonomy" id="363844"/>
    <lineage>
        <taxon>Bacteria</taxon>
        <taxon>Pseudomonadati</taxon>
        <taxon>Pseudomonadota</taxon>
        <taxon>Betaproteobacteria</taxon>
        <taxon>Burkholderiales</taxon>
        <taxon>Comamonadaceae</taxon>
        <taxon>Variovorax</taxon>
    </lineage>
</organism>
<reference evidence="3" key="1">
    <citation type="submission" date="2023-06" db="EMBL/GenBank/DDBJ databases">
        <authorList>
            <person name="Jiang Y."/>
            <person name="Liu Q."/>
        </authorList>
    </citation>
    <scope>NUCLEOTIDE SEQUENCE</scope>
    <source>
        <strain evidence="3">CGMCC 1.12090</strain>
    </source>
</reference>
<dbReference type="InterPro" id="IPR025240">
    <property type="entry name" value="DUF4189"/>
</dbReference>
<dbReference type="EMBL" id="JAUKVY010000035">
    <property type="protein sequence ID" value="MDO1537130.1"/>
    <property type="molecule type" value="Genomic_DNA"/>
</dbReference>